<gene>
    <name evidence="1" type="ORF">C6V83_15625</name>
</gene>
<protein>
    <submittedName>
        <fullName evidence="1">Uncharacterized protein</fullName>
    </submittedName>
</protein>
<dbReference type="KEGG" id="git:C6V83_15625"/>
<name>A0A2S0KKW8_9ACTN</name>
<evidence type="ECO:0000313" key="1">
    <source>
        <dbReference type="EMBL" id="AVM02313.1"/>
    </source>
</evidence>
<sequence length="112" mass="12177">MQTATAARACAVVALARTLEVLDGRRPRGLLAGDVDETVLTQIGAMLQRGVAAEAAECARLLRVHVQLRSASSAEFFGSFERGPRVRACAGRLERRTRRGAERWVIAEFAIL</sequence>
<evidence type="ECO:0000313" key="2">
    <source>
        <dbReference type="Proteomes" id="UP000239814"/>
    </source>
</evidence>
<dbReference type="AlphaFoldDB" id="A0A2S0KKW8"/>
<dbReference type="InterPro" id="IPR045596">
    <property type="entry name" value="DUF6459"/>
</dbReference>
<dbReference type="EMBL" id="CP027433">
    <property type="protein sequence ID" value="AVM02313.1"/>
    <property type="molecule type" value="Genomic_DNA"/>
</dbReference>
<dbReference type="Proteomes" id="UP000239814">
    <property type="component" value="Chromosome"/>
</dbReference>
<dbReference type="Pfam" id="PF20060">
    <property type="entry name" value="DUF6459"/>
    <property type="match status" value="1"/>
</dbReference>
<reference evidence="1 2" key="1">
    <citation type="submission" date="2018-03" db="EMBL/GenBank/DDBJ databases">
        <title>Characteristics and genome of n-alkane degrading marine bacteria Gordonia iterans isolated from crude oil contaminated in Tae-an, South Korea.</title>
        <authorList>
            <person name="Lee S.-S."/>
            <person name="Kim H."/>
        </authorList>
    </citation>
    <scope>NUCLEOTIDE SEQUENCE [LARGE SCALE GENOMIC DNA]</scope>
    <source>
        <strain evidence="1 2">Co17</strain>
    </source>
</reference>
<keyword evidence="2" id="KW-1185">Reference proteome</keyword>
<organism evidence="1 2">
    <name type="scientific">Gordonia iterans</name>
    <dbReference type="NCBI Taxonomy" id="1004901"/>
    <lineage>
        <taxon>Bacteria</taxon>
        <taxon>Bacillati</taxon>
        <taxon>Actinomycetota</taxon>
        <taxon>Actinomycetes</taxon>
        <taxon>Mycobacteriales</taxon>
        <taxon>Gordoniaceae</taxon>
        <taxon>Gordonia</taxon>
    </lineage>
</organism>
<accession>A0A2S0KKW8</accession>
<proteinExistence type="predicted"/>